<protein>
    <submittedName>
        <fullName evidence="2">Uncharacterized protein</fullName>
    </submittedName>
</protein>
<evidence type="ECO:0000313" key="2">
    <source>
        <dbReference type="EMBL" id="KWS04855.1"/>
    </source>
</evidence>
<evidence type="ECO:0000313" key="3">
    <source>
        <dbReference type="Proteomes" id="UP000023435"/>
    </source>
</evidence>
<organism evidence="2 3">
    <name type="scientific">Lysobacter capsici AZ78</name>
    <dbReference type="NCBI Taxonomy" id="1444315"/>
    <lineage>
        <taxon>Bacteria</taxon>
        <taxon>Pseudomonadati</taxon>
        <taxon>Pseudomonadota</taxon>
        <taxon>Gammaproteobacteria</taxon>
        <taxon>Lysobacterales</taxon>
        <taxon>Lysobacteraceae</taxon>
        <taxon>Lysobacter</taxon>
    </lineage>
</organism>
<dbReference type="RefSeq" id="WP_036102451.1">
    <property type="nucleotide sequence ID" value="NZ_JAJA02000001.1"/>
</dbReference>
<dbReference type="AlphaFoldDB" id="A0A108U966"/>
<dbReference type="Proteomes" id="UP000023435">
    <property type="component" value="Unassembled WGS sequence"/>
</dbReference>
<dbReference type="EMBL" id="JAJA02000001">
    <property type="protein sequence ID" value="KWS04855.1"/>
    <property type="molecule type" value="Genomic_DNA"/>
</dbReference>
<feature type="chain" id="PRO_5007131714" evidence="1">
    <location>
        <begin position="26"/>
        <end position="190"/>
    </location>
</feature>
<name>A0A108U966_9GAMM</name>
<accession>A0A108U966</accession>
<keyword evidence="1" id="KW-0732">Signal</keyword>
<sequence length="190" mass="18944">MSKFKTSLLAIASAAAIFGATAASAASFEVWNGSAWVSTGTTNFTGPTTASYLGNPAPCDANFAVSISGGVATVTSATFTGSSTCTGITASTPWAMSAPTPYTGANPPFAGAPTLTPSLYNVSISGVRIYLPPPLNVNCPSATGTSTVTGVLDSANRFVFKSTLGPCAVQTRTNAAPNALVANPAVRVVP</sequence>
<dbReference type="OrthoDB" id="6025352at2"/>
<proteinExistence type="predicted"/>
<feature type="signal peptide" evidence="1">
    <location>
        <begin position="1"/>
        <end position="25"/>
    </location>
</feature>
<comment type="caution">
    <text evidence="2">The sequence shown here is derived from an EMBL/GenBank/DDBJ whole genome shotgun (WGS) entry which is preliminary data.</text>
</comment>
<evidence type="ECO:0000256" key="1">
    <source>
        <dbReference type="SAM" id="SignalP"/>
    </source>
</evidence>
<gene>
    <name evidence="2" type="ORF">AZ78_2405</name>
</gene>
<reference evidence="2 3" key="1">
    <citation type="journal article" date="2014" name="Genome Announc.">
        <title>Draft Genome Sequence of Lysobacter capsici AZ78, a Bacterium Antagonistic to Plant-Pathogenic Oomycetes.</title>
        <authorList>
            <person name="Puopolo G."/>
            <person name="Sonego P."/>
            <person name="Engelen K."/>
            <person name="Pertot I."/>
        </authorList>
    </citation>
    <scope>NUCLEOTIDE SEQUENCE [LARGE SCALE GENOMIC DNA]</scope>
    <source>
        <strain evidence="2 3">AZ78</strain>
    </source>
</reference>
<keyword evidence="3" id="KW-1185">Reference proteome</keyword>